<sequence>MLDQNYVIPVVYNSCYEKPPMYTEVAEPSATMHRNHFSLRKMKTGLKVFMFERRNRREKKPQDGKTNPME</sequence>
<evidence type="ECO:0000313" key="1">
    <source>
        <dbReference type="EMBL" id="GAA5799585.1"/>
    </source>
</evidence>
<protein>
    <submittedName>
        <fullName evidence="1">Uncharacterized protein</fullName>
    </submittedName>
</protein>
<dbReference type="EMBL" id="BAABUJ010000013">
    <property type="protein sequence ID" value="GAA5799585.1"/>
    <property type="molecule type" value="Genomic_DNA"/>
</dbReference>
<gene>
    <name evidence="1" type="ORF">HPULCUR_005001</name>
</gene>
<keyword evidence="2" id="KW-1185">Reference proteome</keyword>
<reference evidence="1 2" key="1">
    <citation type="submission" date="2024-04" db="EMBL/GenBank/DDBJ databases">
        <title>genome sequences of Mucor flavus KT1a and Helicostylum pulchrum KT1b strains isolation_sourced from the surface of a dry-aged beef.</title>
        <authorList>
            <person name="Toyotome T."/>
            <person name="Hosono M."/>
            <person name="Torimaru M."/>
            <person name="Fukuda K."/>
            <person name="Mikami N."/>
        </authorList>
    </citation>
    <scope>NUCLEOTIDE SEQUENCE [LARGE SCALE GENOMIC DNA]</scope>
    <source>
        <strain evidence="1 2">KT1b</strain>
    </source>
</reference>
<accession>A0ABP9XYW1</accession>
<proteinExistence type="predicted"/>
<evidence type="ECO:0000313" key="2">
    <source>
        <dbReference type="Proteomes" id="UP001476247"/>
    </source>
</evidence>
<comment type="caution">
    <text evidence="1">The sequence shown here is derived from an EMBL/GenBank/DDBJ whole genome shotgun (WGS) entry which is preliminary data.</text>
</comment>
<name>A0ABP9XYW1_9FUNG</name>
<organism evidence="1 2">
    <name type="scientific">Helicostylum pulchrum</name>
    <dbReference type="NCBI Taxonomy" id="562976"/>
    <lineage>
        <taxon>Eukaryota</taxon>
        <taxon>Fungi</taxon>
        <taxon>Fungi incertae sedis</taxon>
        <taxon>Mucoromycota</taxon>
        <taxon>Mucoromycotina</taxon>
        <taxon>Mucoromycetes</taxon>
        <taxon>Mucorales</taxon>
        <taxon>Mucorineae</taxon>
        <taxon>Mucoraceae</taxon>
        <taxon>Helicostylum</taxon>
    </lineage>
</organism>
<dbReference type="Proteomes" id="UP001476247">
    <property type="component" value="Unassembled WGS sequence"/>
</dbReference>